<evidence type="ECO:0008006" key="5">
    <source>
        <dbReference type="Google" id="ProtNLM"/>
    </source>
</evidence>
<protein>
    <recommendedName>
        <fullName evidence="5">Oxidoreductase</fullName>
    </recommendedName>
</protein>
<dbReference type="Gene3D" id="3.30.360.10">
    <property type="entry name" value="Dihydrodipicolinate Reductase, domain 2"/>
    <property type="match status" value="1"/>
</dbReference>
<reference evidence="3 4" key="1">
    <citation type="journal article" date="2016" name="Nat. Commun.">
        <title>Thousands of microbial genomes shed light on interconnected biogeochemical processes in an aquifer system.</title>
        <authorList>
            <person name="Anantharaman K."/>
            <person name="Brown C.T."/>
            <person name="Hug L.A."/>
            <person name="Sharon I."/>
            <person name="Castelle C.J."/>
            <person name="Probst A.J."/>
            <person name="Thomas B.C."/>
            <person name="Singh A."/>
            <person name="Wilkins M.J."/>
            <person name="Karaoz U."/>
            <person name="Brodie E.L."/>
            <person name="Williams K.H."/>
            <person name="Hubbard S.S."/>
            <person name="Banfield J.F."/>
        </authorList>
    </citation>
    <scope>NUCLEOTIDE SEQUENCE [LARGE SCALE GENOMIC DNA]</scope>
</reference>
<sequence length="336" mass="38334">MKKINVGVIGLGYWGPNYVRNFLRQMEVDHLWACDTSDSALEKTQNLYPQVSSTNDYRQLLKNGSIDCIAVATPPNTHYKITKAALSSGKHVLVAKPLTTKSQHAVDLLKIAKKNNLFLSCDLTFLYTSAVNIIKKNLENKVIGEPLYYDSIRTNLGLIQHDVNVIWDLAIHDFSILSYLFINYKPKRIFAIASKHFKNSGKEEIAHITIEYNKNFIVHIHVSWLSPVKMRTIIIGGTNKMILFDDIQPDEKIKIYDKGVDIPSPSITTFKPIYRSGDVFIPKVENEEALFIEIKEFINNIKKGKHIYDNAEKSLDIIRLLEACDKSLKQNKIINL</sequence>
<dbReference type="InterPro" id="IPR055170">
    <property type="entry name" value="GFO_IDH_MocA-like_dom"/>
</dbReference>
<name>A0A1F7Z0C0_9BACT</name>
<evidence type="ECO:0000259" key="1">
    <source>
        <dbReference type="Pfam" id="PF01408"/>
    </source>
</evidence>
<dbReference type="Pfam" id="PF01408">
    <property type="entry name" value="GFO_IDH_MocA"/>
    <property type="match status" value="1"/>
</dbReference>
<dbReference type="EMBL" id="MGGR01000027">
    <property type="protein sequence ID" value="OGM32894.1"/>
    <property type="molecule type" value="Genomic_DNA"/>
</dbReference>
<dbReference type="SUPFAM" id="SSF51735">
    <property type="entry name" value="NAD(P)-binding Rossmann-fold domains"/>
    <property type="match status" value="1"/>
</dbReference>
<evidence type="ECO:0000259" key="2">
    <source>
        <dbReference type="Pfam" id="PF22725"/>
    </source>
</evidence>
<dbReference type="InterPro" id="IPR036291">
    <property type="entry name" value="NAD(P)-bd_dom_sf"/>
</dbReference>
<comment type="caution">
    <text evidence="3">The sequence shown here is derived from an EMBL/GenBank/DDBJ whole genome shotgun (WGS) entry which is preliminary data.</text>
</comment>
<dbReference type="GO" id="GO:0000166">
    <property type="term" value="F:nucleotide binding"/>
    <property type="evidence" value="ECO:0007669"/>
    <property type="project" value="InterPro"/>
</dbReference>
<dbReference type="InterPro" id="IPR051450">
    <property type="entry name" value="Gfo/Idh/MocA_Oxidoreductases"/>
</dbReference>
<dbReference type="STRING" id="1802505.A3D01_04945"/>
<dbReference type="AlphaFoldDB" id="A0A1F7Z0C0"/>
<evidence type="ECO:0000313" key="3">
    <source>
        <dbReference type="EMBL" id="OGM32894.1"/>
    </source>
</evidence>
<feature type="domain" description="Gfo/Idh/MocA-like oxidoreductase N-terminal" evidence="1">
    <location>
        <begin position="4"/>
        <end position="120"/>
    </location>
</feature>
<evidence type="ECO:0000313" key="4">
    <source>
        <dbReference type="Proteomes" id="UP000177169"/>
    </source>
</evidence>
<organism evidence="3 4">
    <name type="scientific">Candidatus Woesebacteria bacterium RIFCSPHIGHO2_02_FULL_39_13</name>
    <dbReference type="NCBI Taxonomy" id="1802505"/>
    <lineage>
        <taxon>Bacteria</taxon>
        <taxon>Candidatus Woeseibacteriota</taxon>
    </lineage>
</organism>
<gene>
    <name evidence="3" type="ORF">A3D01_04945</name>
</gene>
<dbReference type="Proteomes" id="UP000177169">
    <property type="component" value="Unassembled WGS sequence"/>
</dbReference>
<dbReference type="Pfam" id="PF22725">
    <property type="entry name" value="GFO_IDH_MocA_C3"/>
    <property type="match status" value="1"/>
</dbReference>
<dbReference type="SUPFAM" id="SSF55347">
    <property type="entry name" value="Glyceraldehyde-3-phosphate dehydrogenase-like, C-terminal domain"/>
    <property type="match status" value="1"/>
</dbReference>
<accession>A0A1F7Z0C0</accession>
<feature type="domain" description="GFO/IDH/MocA-like oxidoreductase" evidence="2">
    <location>
        <begin position="164"/>
        <end position="241"/>
    </location>
</feature>
<proteinExistence type="predicted"/>
<dbReference type="PANTHER" id="PTHR43377:SF6">
    <property type="entry name" value="GFO_IDH_MOCA-LIKE OXIDOREDUCTASE N-TERMINAL DOMAIN-CONTAINING PROTEIN"/>
    <property type="match status" value="1"/>
</dbReference>
<dbReference type="Gene3D" id="3.40.50.720">
    <property type="entry name" value="NAD(P)-binding Rossmann-like Domain"/>
    <property type="match status" value="1"/>
</dbReference>
<dbReference type="InterPro" id="IPR000683">
    <property type="entry name" value="Gfo/Idh/MocA-like_OxRdtase_N"/>
</dbReference>
<dbReference type="PANTHER" id="PTHR43377">
    <property type="entry name" value="BILIVERDIN REDUCTASE A"/>
    <property type="match status" value="1"/>
</dbReference>